<gene>
    <name evidence="2" type="primary">Necator_chrIV.g15941</name>
    <name evidence="2" type="ORF">RB195_002646</name>
</gene>
<dbReference type="Proteomes" id="UP001303046">
    <property type="component" value="Unassembled WGS sequence"/>
</dbReference>
<keyword evidence="1" id="KW-0472">Membrane</keyword>
<keyword evidence="1" id="KW-1133">Transmembrane helix</keyword>
<protein>
    <submittedName>
        <fullName evidence="2">Uncharacterized protein</fullName>
    </submittedName>
</protein>
<reference evidence="2 3" key="1">
    <citation type="submission" date="2023-08" db="EMBL/GenBank/DDBJ databases">
        <title>A Necator americanus chromosomal reference genome.</title>
        <authorList>
            <person name="Ilik V."/>
            <person name="Petrzelkova K.J."/>
            <person name="Pardy F."/>
            <person name="Fuh T."/>
            <person name="Niatou-Singa F.S."/>
            <person name="Gouil Q."/>
            <person name="Baker L."/>
            <person name="Ritchie M.E."/>
            <person name="Jex A.R."/>
            <person name="Gazzola D."/>
            <person name="Li H."/>
            <person name="Toshio Fujiwara R."/>
            <person name="Zhan B."/>
            <person name="Aroian R.V."/>
            <person name="Pafco B."/>
            <person name="Schwarz E.M."/>
        </authorList>
    </citation>
    <scope>NUCLEOTIDE SEQUENCE [LARGE SCALE GENOMIC DNA]</scope>
    <source>
        <strain evidence="2 3">Aroian</strain>
        <tissue evidence="2">Whole animal</tissue>
    </source>
</reference>
<feature type="transmembrane region" description="Helical" evidence="1">
    <location>
        <begin position="12"/>
        <end position="30"/>
    </location>
</feature>
<dbReference type="EMBL" id="JAVFWL010000004">
    <property type="protein sequence ID" value="KAK6750803.1"/>
    <property type="molecule type" value="Genomic_DNA"/>
</dbReference>
<comment type="caution">
    <text evidence="2">The sequence shown here is derived from an EMBL/GenBank/DDBJ whole genome shotgun (WGS) entry which is preliminary data.</text>
</comment>
<organism evidence="2 3">
    <name type="scientific">Necator americanus</name>
    <name type="common">Human hookworm</name>
    <dbReference type="NCBI Taxonomy" id="51031"/>
    <lineage>
        <taxon>Eukaryota</taxon>
        <taxon>Metazoa</taxon>
        <taxon>Ecdysozoa</taxon>
        <taxon>Nematoda</taxon>
        <taxon>Chromadorea</taxon>
        <taxon>Rhabditida</taxon>
        <taxon>Rhabditina</taxon>
        <taxon>Rhabditomorpha</taxon>
        <taxon>Strongyloidea</taxon>
        <taxon>Ancylostomatidae</taxon>
        <taxon>Bunostominae</taxon>
        <taxon>Necator</taxon>
    </lineage>
</organism>
<evidence type="ECO:0000313" key="2">
    <source>
        <dbReference type="EMBL" id="KAK6750803.1"/>
    </source>
</evidence>
<keyword evidence="1" id="KW-0812">Transmembrane</keyword>
<proteinExistence type="predicted"/>
<name>A0ABR1DKY0_NECAM</name>
<accession>A0ABR1DKY0</accession>
<evidence type="ECO:0000313" key="3">
    <source>
        <dbReference type="Proteomes" id="UP001303046"/>
    </source>
</evidence>
<sequence>MDYGNAVGMERLISILCVTYSWAFLTMFRVQQGPPTPPPINTRFAIINTIYNNPFHWSVFKGLVGFAVGVVIARTVSEEWANSV</sequence>
<evidence type="ECO:0000256" key="1">
    <source>
        <dbReference type="SAM" id="Phobius"/>
    </source>
</evidence>
<keyword evidence="3" id="KW-1185">Reference proteome</keyword>